<evidence type="ECO:0000256" key="5">
    <source>
        <dbReference type="ARBA" id="ARBA00022679"/>
    </source>
</evidence>
<dbReference type="PROSITE" id="PS51186">
    <property type="entry name" value="GNAT"/>
    <property type="match status" value="1"/>
</dbReference>
<dbReference type="InterPro" id="IPR016651">
    <property type="entry name" value="LCMT1"/>
</dbReference>
<keyword evidence="5" id="KW-0808">Transferase</keyword>
<dbReference type="EMBL" id="CAKOGP040002313">
    <property type="protein sequence ID" value="CAJ1967073.1"/>
    <property type="molecule type" value="Genomic_DNA"/>
</dbReference>
<dbReference type="GO" id="GO:0016747">
    <property type="term" value="F:acyltransferase activity, transferring groups other than amino-acyl groups"/>
    <property type="evidence" value="ECO:0007669"/>
    <property type="project" value="InterPro"/>
</dbReference>
<dbReference type="GO" id="GO:0018423">
    <property type="term" value="F:protein C-terminal leucine carboxyl O-methyltransferase activity"/>
    <property type="evidence" value="ECO:0007669"/>
    <property type="project" value="UniProtKB-EC"/>
</dbReference>
<evidence type="ECO:0000256" key="7">
    <source>
        <dbReference type="ARBA" id="ARBA00032526"/>
    </source>
</evidence>
<dbReference type="PANTHER" id="PTHR13600">
    <property type="entry name" value="LEUCINE CARBOXYL METHYLTRANSFERASE"/>
    <property type="match status" value="1"/>
</dbReference>
<evidence type="ECO:0000259" key="8">
    <source>
        <dbReference type="PROSITE" id="PS51186"/>
    </source>
</evidence>
<comment type="catalytic activity">
    <reaction evidence="1">
        <text>[phosphatase 2A protein]-C-terminal L-leucine + S-adenosyl-L-methionine = [phosphatase 2A protein]-C-terminal L-leucine methyl ester + S-adenosyl-L-homocysteine</text>
        <dbReference type="Rhea" id="RHEA:48544"/>
        <dbReference type="Rhea" id="RHEA-COMP:12134"/>
        <dbReference type="Rhea" id="RHEA-COMP:12135"/>
        <dbReference type="ChEBI" id="CHEBI:57856"/>
        <dbReference type="ChEBI" id="CHEBI:59789"/>
        <dbReference type="ChEBI" id="CHEBI:90516"/>
        <dbReference type="ChEBI" id="CHEBI:90517"/>
        <dbReference type="EC" id="2.1.1.233"/>
    </reaction>
</comment>
<keyword evidence="6" id="KW-0949">S-adenosyl-L-methionine</keyword>
<dbReference type="GO" id="GO:0032259">
    <property type="term" value="P:methylation"/>
    <property type="evidence" value="ECO:0007669"/>
    <property type="project" value="UniProtKB-KW"/>
</dbReference>
<dbReference type="Gene3D" id="3.40.50.150">
    <property type="entry name" value="Vaccinia Virus protein VP39"/>
    <property type="match status" value="1"/>
</dbReference>
<dbReference type="CDD" id="cd04301">
    <property type="entry name" value="NAT_SF"/>
    <property type="match status" value="1"/>
</dbReference>
<feature type="domain" description="N-acetyltransferase" evidence="8">
    <location>
        <begin position="386"/>
        <end position="539"/>
    </location>
</feature>
<evidence type="ECO:0000313" key="9">
    <source>
        <dbReference type="EMBL" id="CAJ1967073.1"/>
    </source>
</evidence>
<dbReference type="InterPro" id="IPR029063">
    <property type="entry name" value="SAM-dependent_MTases_sf"/>
</dbReference>
<dbReference type="InterPro" id="IPR007213">
    <property type="entry name" value="Ppm1/Ppm2/Tcmp"/>
</dbReference>
<dbReference type="PANTHER" id="PTHR13600:SF21">
    <property type="entry name" value="LEUCINE CARBOXYL METHYLTRANSFERASE 1"/>
    <property type="match status" value="1"/>
</dbReference>
<dbReference type="InterPro" id="IPR016181">
    <property type="entry name" value="Acyl_CoA_acyltransferase"/>
</dbReference>
<dbReference type="Pfam" id="PF04072">
    <property type="entry name" value="LCM"/>
    <property type="match status" value="1"/>
</dbReference>
<evidence type="ECO:0000256" key="4">
    <source>
        <dbReference type="ARBA" id="ARBA00022603"/>
    </source>
</evidence>
<keyword evidence="4" id="KW-0489">Methyltransferase</keyword>
<dbReference type="InterPro" id="IPR000182">
    <property type="entry name" value="GNAT_dom"/>
</dbReference>
<comment type="similarity">
    <text evidence="2">Belongs to the methyltransferase superfamily. LCMT family.</text>
</comment>
<proteinExistence type="inferred from homology"/>
<accession>A0AAD2GAY0</accession>
<gene>
    <name evidence="9" type="ORF">CYCCA115_LOCUS22600</name>
</gene>
<evidence type="ECO:0000313" key="10">
    <source>
        <dbReference type="Proteomes" id="UP001295423"/>
    </source>
</evidence>
<dbReference type="Pfam" id="PF13508">
    <property type="entry name" value="Acetyltransf_7"/>
    <property type="match status" value="1"/>
</dbReference>
<dbReference type="EC" id="2.1.1.233" evidence="3"/>
<reference evidence="9" key="1">
    <citation type="submission" date="2023-08" db="EMBL/GenBank/DDBJ databases">
        <authorList>
            <person name="Audoor S."/>
            <person name="Bilcke G."/>
        </authorList>
    </citation>
    <scope>NUCLEOTIDE SEQUENCE</scope>
</reference>
<dbReference type="Proteomes" id="UP001295423">
    <property type="component" value="Unassembled WGS sequence"/>
</dbReference>
<evidence type="ECO:0000256" key="3">
    <source>
        <dbReference type="ARBA" id="ARBA00012834"/>
    </source>
</evidence>
<evidence type="ECO:0000256" key="2">
    <source>
        <dbReference type="ARBA" id="ARBA00010703"/>
    </source>
</evidence>
<dbReference type="AlphaFoldDB" id="A0AAD2GAY0"/>
<comment type="caution">
    <text evidence="9">The sequence shown here is derived from an EMBL/GenBank/DDBJ whole genome shotgun (WGS) entry which is preliminary data.</text>
</comment>
<sequence>MLNQATPVGKTAFDSVQAKQSAILAGYDVTAGGKYKEFLSKVTFDWKMKRQTPLVNAGYAARVQAISQSISSYVEFHKFRQSDSIQLVLLGCGADVVGLWSHSLDPQRVVVLEVDTPEICLSKSEILTRQELVTGKREDSGKLVGTIQSSSDRNNYFLCPVDLRDIVRLEAVVEEHLDVKVPTFVITELVLSYLSPRETDSLLRWCSSNLCSAPNSCFVALEPMGCAQGLNVLGPTEGYRRQYTDLFGGKMERGLSSKEDKIGGPSYFPLGTSCSDIRTRFQTLGYQAFVADLGTIATYATPPGQFNAPEIFDEHAALALYLKSYVVAIGFSPQSEGFMQRLVCPWQFETEIPPHISDSVGIAVIERGHEESVRNLVLQVYEENFEEYPVVKKMVSRMMNTDLAKSEGEEGEATIASRYADRGGIFLVAVQYNGANSERHVVGCVGVRRWGQNSKSATLEVVRLAVKASCRGKGIGRRLLQMVEKFAIENYEPPITLIAQTISILDEAKRLYDAMGYELEKESELGGNLSMLTYNKMLRST</sequence>
<dbReference type="Gene3D" id="3.40.630.30">
    <property type="match status" value="1"/>
</dbReference>
<dbReference type="SUPFAM" id="SSF55729">
    <property type="entry name" value="Acyl-CoA N-acyltransferases (Nat)"/>
    <property type="match status" value="1"/>
</dbReference>
<organism evidence="9 10">
    <name type="scientific">Cylindrotheca closterium</name>
    <dbReference type="NCBI Taxonomy" id="2856"/>
    <lineage>
        <taxon>Eukaryota</taxon>
        <taxon>Sar</taxon>
        <taxon>Stramenopiles</taxon>
        <taxon>Ochrophyta</taxon>
        <taxon>Bacillariophyta</taxon>
        <taxon>Bacillariophyceae</taxon>
        <taxon>Bacillariophycidae</taxon>
        <taxon>Bacillariales</taxon>
        <taxon>Bacillariaceae</taxon>
        <taxon>Cylindrotheca</taxon>
    </lineage>
</organism>
<evidence type="ECO:0000256" key="6">
    <source>
        <dbReference type="ARBA" id="ARBA00022691"/>
    </source>
</evidence>
<dbReference type="SUPFAM" id="SSF53335">
    <property type="entry name" value="S-adenosyl-L-methionine-dependent methyltransferases"/>
    <property type="match status" value="1"/>
</dbReference>
<keyword evidence="10" id="KW-1185">Reference proteome</keyword>
<protein>
    <recommendedName>
        <fullName evidence="3">[phosphatase 2A protein]-leucine-carboxy methyltransferase</fullName>
        <ecNumber evidence="3">2.1.1.233</ecNumber>
    </recommendedName>
    <alternativeName>
        <fullName evidence="7">[Phosphatase 2A protein]-leucine-carboxy methyltransferase 1</fullName>
    </alternativeName>
</protein>
<name>A0AAD2GAY0_9STRA</name>
<evidence type="ECO:0000256" key="1">
    <source>
        <dbReference type="ARBA" id="ARBA00000724"/>
    </source>
</evidence>